<gene>
    <name evidence="15" type="primary">UBA2</name>
    <name evidence="15" type="ORF">LPJ64_002567</name>
</gene>
<feature type="active site" description="Glycyl thioester intermediate" evidence="9 12">
    <location>
        <position position="178"/>
    </location>
</feature>
<comment type="pathway">
    <text evidence="1 8">Protein modification; protein sumoylation.</text>
</comment>
<feature type="domain" description="THIF-type NAD/FAD binding fold" evidence="14">
    <location>
        <begin position="6"/>
        <end position="427"/>
    </location>
</feature>
<accession>A0A9W7XMU6</accession>
<evidence type="ECO:0000256" key="12">
    <source>
        <dbReference type="PROSITE-ProRule" id="PRU10132"/>
    </source>
</evidence>
<dbReference type="Gene3D" id="3.10.290.20">
    <property type="entry name" value="Ubiquitin-like 2 activating enzyme e1b. Chain: B, domain 3"/>
    <property type="match status" value="1"/>
</dbReference>
<dbReference type="GO" id="GO:0005524">
    <property type="term" value="F:ATP binding"/>
    <property type="evidence" value="ECO:0007669"/>
    <property type="project" value="UniProtKB-UniRule"/>
</dbReference>
<feature type="binding site" evidence="10">
    <location>
        <position position="76"/>
    </location>
    <ligand>
        <name>ATP</name>
        <dbReference type="ChEBI" id="CHEBI:30616"/>
    </ligand>
</feature>
<comment type="subunit">
    <text evidence="8">Heterodimer.</text>
</comment>
<dbReference type="PIRSF" id="PIRSF039133">
    <property type="entry name" value="SUMO_E1B"/>
    <property type="match status" value="1"/>
</dbReference>
<dbReference type="GO" id="GO:0016925">
    <property type="term" value="P:protein sumoylation"/>
    <property type="evidence" value="ECO:0007669"/>
    <property type="project" value="UniProtKB-UniRule"/>
</dbReference>
<dbReference type="PROSITE" id="PS51257">
    <property type="entry name" value="PROKAR_LIPOPROTEIN"/>
    <property type="match status" value="1"/>
</dbReference>
<dbReference type="GO" id="GO:0031510">
    <property type="term" value="C:SUMO activating enzyme complex"/>
    <property type="evidence" value="ECO:0007669"/>
    <property type="project" value="UniProtKB-UniRule"/>
</dbReference>
<protein>
    <recommendedName>
        <fullName evidence="8">Ubiquitin-activating enzyme E1-like</fullName>
    </recommendedName>
</protein>
<dbReference type="InterPro" id="IPR035985">
    <property type="entry name" value="Ubiquitin-activating_enz"/>
</dbReference>
<evidence type="ECO:0000256" key="8">
    <source>
        <dbReference type="PIRNR" id="PIRNR039133"/>
    </source>
</evidence>
<proteinExistence type="inferred from homology"/>
<organism evidence="15 16">
    <name type="scientific">Coemansia asiatica</name>
    <dbReference type="NCBI Taxonomy" id="1052880"/>
    <lineage>
        <taxon>Eukaryota</taxon>
        <taxon>Fungi</taxon>
        <taxon>Fungi incertae sedis</taxon>
        <taxon>Zoopagomycota</taxon>
        <taxon>Kickxellomycotina</taxon>
        <taxon>Kickxellomycetes</taxon>
        <taxon>Kickxellales</taxon>
        <taxon>Kickxellaceae</taxon>
        <taxon>Coemansia</taxon>
    </lineage>
</organism>
<evidence type="ECO:0000256" key="11">
    <source>
        <dbReference type="PIRSR" id="PIRSR039133-3"/>
    </source>
</evidence>
<name>A0A9W7XMU6_9FUNG</name>
<dbReference type="InterPro" id="IPR000594">
    <property type="entry name" value="ThiF_NAD_FAD-bd"/>
</dbReference>
<dbReference type="Gene3D" id="3.50.50.80">
    <property type="entry name" value="Ubiquitin-activating enzyme E1, inactive adenylation domain, subdomain 1"/>
    <property type="match status" value="1"/>
</dbReference>
<evidence type="ECO:0000256" key="4">
    <source>
        <dbReference type="ARBA" id="ARBA00022741"/>
    </source>
</evidence>
<evidence type="ECO:0000313" key="15">
    <source>
        <dbReference type="EMBL" id="KAJ1645906.1"/>
    </source>
</evidence>
<dbReference type="PANTHER" id="PTHR10953:SF5">
    <property type="entry name" value="SUMO-ACTIVATING ENZYME SUBUNIT 2"/>
    <property type="match status" value="1"/>
</dbReference>
<evidence type="ECO:0000259" key="14">
    <source>
        <dbReference type="Pfam" id="PF00899"/>
    </source>
</evidence>
<dbReference type="InterPro" id="IPR033127">
    <property type="entry name" value="UBQ-activ_enz_E1_Cys_AS"/>
</dbReference>
<dbReference type="SUPFAM" id="SSF69572">
    <property type="entry name" value="Activating enzymes of the ubiquitin-like proteins"/>
    <property type="match status" value="1"/>
</dbReference>
<feature type="binding site" evidence="11">
    <location>
        <position position="425"/>
    </location>
    <ligand>
        <name>Zn(2+)</name>
        <dbReference type="ChEBI" id="CHEBI:29105"/>
    </ligand>
</feature>
<dbReference type="PANTHER" id="PTHR10953">
    <property type="entry name" value="UBIQUITIN-ACTIVATING ENZYME E1"/>
    <property type="match status" value="1"/>
</dbReference>
<keyword evidence="15" id="KW-0436">Ligase</keyword>
<sequence>MRNTSQLARLFGANTVEKISHARVLVVGAGGIGCELLKDLSMSGYRHIHAIDLDTIDLSNLNRQFLFQRKHIKKPKALVAISAITQFNPQINAQATQANIKDPQFTADWFGHFDMVFNALDNLEARRHVNAMCLATGVPLIESGTAGYLGQVTVICGGRTECFDCHPKPAEKKTYPVCTIRSTPTAPIHCVVWAKNYLFAQLFGQAEAEADEINDGDDAEELKVLREEAQALARLTEAMGTDDFARLVFEKAFCTDIERLLSMKDMWAQRRPPKPLDFSELELKSPCADKFDPTSLPDYEPLTIEQAFSLFAYSCQQLASRRAGEVLHFDKDDIDALYFVAATASLRSFAFGIDQRSIFAVKAMAGNIIPAIATTNAMIAGMMVLQSILVLSNRISECRTAYLTYGSKRTRTITKETLKPPSPLCPVCRRRYLTMRIADFGKTTLGDVIEFVQLLEGQRDLKLGREISIVEGSRILYDPDYDDNLTRTLESLGLVSGRMLTLASEDDVVVPVVLSICGSREDGTESIVIEGFERIPEFAPLPEKTPSDGNNETDDQAVIVVVDEPSIDLASREQDKRKLNTQDVDPTTGESRKRCAVDWGSSDKDITILD</sequence>
<keyword evidence="16" id="KW-1185">Reference proteome</keyword>
<evidence type="ECO:0000256" key="3">
    <source>
        <dbReference type="ARBA" id="ARBA00022723"/>
    </source>
</evidence>
<evidence type="ECO:0000256" key="9">
    <source>
        <dbReference type="PIRSR" id="PIRSR039133-1"/>
    </source>
</evidence>
<dbReference type="Proteomes" id="UP001145021">
    <property type="component" value="Unassembled WGS sequence"/>
</dbReference>
<dbReference type="InterPro" id="IPR023318">
    <property type="entry name" value="Ub_act_enz_dom_a_sf"/>
</dbReference>
<feature type="region of interest" description="Disordered" evidence="13">
    <location>
        <begin position="570"/>
        <end position="596"/>
    </location>
</feature>
<evidence type="ECO:0000256" key="7">
    <source>
        <dbReference type="ARBA" id="ARBA00022840"/>
    </source>
</evidence>
<feature type="binding site" evidence="10">
    <location>
        <begin position="60"/>
        <end position="63"/>
    </location>
    <ligand>
        <name>ATP</name>
        <dbReference type="ChEBI" id="CHEBI:30616"/>
    </ligand>
</feature>
<feature type="binding site" evidence="11">
    <location>
        <position position="165"/>
    </location>
    <ligand>
        <name>Zn(2+)</name>
        <dbReference type="ChEBI" id="CHEBI:29105"/>
    </ligand>
</feature>
<keyword evidence="5 8" id="KW-0833">Ubl conjugation pathway</keyword>
<comment type="caution">
    <text evidence="15">The sequence shown here is derived from an EMBL/GenBank/DDBJ whole genome shotgun (WGS) entry which is preliminary data.</text>
</comment>
<evidence type="ECO:0000256" key="6">
    <source>
        <dbReference type="ARBA" id="ARBA00022833"/>
    </source>
</evidence>
<keyword evidence="4 8" id="KW-0547">Nucleotide-binding</keyword>
<comment type="similarity">
    <text evidence="2 8">Belongs to the ubiquitin-activating E1 family.</text>
</comment>
<feature type="binding site" evidence="11">
    <location>
        <position position="428"/>
    </location>
    <ligand>
        <name>Zn(2+)</name>
        <dbReference type="ChEBI" id="CHEBI:29105"/>
    </ligand>
</feature>
<reference evidence="15" key="1">
    <citation type="submission" date="2022-07" db="EMBL/GenBank/DDBJ databases">
        <title>Phylogenomic reconstructions and comparative analyses of Kickxellomycotina fungi.</title>
        <authorList>
            <person name="Reynolds N.K."/>
            <person name="Stajich J.E."/>
            <person name="Barry K."/>
            <person name="Grigoriev I.V."/>
            <person name="Crous P."/>
            <person name="Smith M.E."/>
        </authorList>
    </citation>
    <scope>NUCLEOTIDE SEQUENCE</scope>
    <source>
        <strain evidence="15">NBRC 105413</strain>
    </source>
</reference>
<dbReference type="GO" id="GO:0019948">
    <property type="term" value="F:SUMO activating enzyme activity"/>
    <property type="evidence" value="ECO:0007669"/>
    <property type="project" value="UniProtKB-UniRule"/>
</dbReference>
<feature type="binding site" evidence="10">
    <location>
        <begin position="121"/>
        <end position="126"/>
    </location>
    <ligand>
        <name>ATP</name>
        <dbReference type="ChEBI" id="CHEBI:30616"/>
    </ligand>
</feature>
<feature type="binding site" evidence="11">
    <location>
        <position position="162"/>
    </location>
    <ligand>
        <name>Zn(2+)</name>
        <dbReference type="ChEBI" id="CHEBI:29105"/>
    </ligand>
</feature>
<keyword evidence="7 8" id="KW-0067">ATP-binding</keyword>
<dbReference type="InterPro" id="IPR042449">
    <property type="entry name" value="Ub-E1_IAD_1"/>
</dbReference>
<keyword evidence="3 8" id="KW-0479">Metal-binding</keyword>
<evidence type="ECO:0000313" key="16">
    <source>
        <dbReference type="Proteomes" id="UP001145021"/>
    </source>
</evidence>
<dbReference type="GO" id="GO:0005737">
    <property type="term" value="C:cytoplasm"/>
    <property type="evidence" value="ECO:0007669"/>
    <property type="project" value="TreeGrafter"/>
</dbReference>
<dbReference type="FunFam" id="3.50.50.80:FF:000002">
    <property type="entry name" value="SUMO-activating enzyme subunit 2"/>
    <property type="match status" value="1"/>
</dbReference>
<dbReference type="PROSITE" id="PS00865">
    <property type="entry name" value="UBIQUITIN_ACTIVAT_2"/>
    <property type="match status" value="1"/>
</dbReference>
<dbReference type="InterPro" id="IPR030661">
    <property type="entry name" value="Uba2"/>
</dbReference>
<evidence type="ECO:0000256" key="13">
    <source>
        <dbReference type="SAM" id="MobiDB-lite"/>
    </source>
</evidence>
<dbReference type="InterPro" id="IPR045886">
    <property type="entry name" value="ThiF/MoeB/HesA"/>
</dbReference>
<evidence type="ECO:0000256" key="5">
    <source>
        <dbReference type="ARBA" id="ARBA00022786"/>
    </source>
</evidence>
<dbReference type="EMBL" id="JANBOH010000084">
    <property type="protein sequence ID" value="KAJ1645906.1"/>
    <property type="molecule type" value="Genomic_DNA"/>
</dbReference>
<dbReference type="Pfam" id="PF00899">
    <property type="entry name" value="ThiF"/>
    <property type="match status" value="1"/>
</dbReference>
<feature type="compositionally biased region" description="Basic and acidic residues" evidence="13">
    <location>
        <begin position="570"/>
        <end position="580"/>
    </location>
</feature>
<keyword evidence="6 8" id="KW-0862">Zinc</keyword>
<evidence type="ECO:0000256" key="2">
    <source>
        <dbReference type="ARBA" id="ARBA00005673"/>
    </source>
</evidence>
<dbReference type="AlphaFoldDB" id="A0A9W7XMU6"/>
<dbReference type="GO" id="GO:0046872">
    <property type="term" value="F:metal ion binding"/>
    <property type="evidence" value="ECO:0007669"/>
    <property type="project" value="UniProtKB-KW"/>
</dbReference>
<dbReference type="Gene3D" id="1.10.10.520">
    <property type="entry name" value="Ubiquitin activating enzymes (Uba3). Chain: B, domain 2"/>
    <property type="match status" value="1"/>
</dbReference>
<evidence type="ECO:0000256" key="1">
    <source>
        <dbReference type="ARBA" id="ARBA00004718"/>
    </source>
</evidence>
<feature type="binding site" evidence="10">
    <location>
        <position position="52"/>
    </location>
    <ligand>
        <name>ATP</name>
        <dbReference type="ChEBI" id="CHEBI:30616"/>
    </ligand>
</feature>
<evidence type="ECO:0000256" key="10">
    <source>
        <dbReference type="PIRSR" id="PIRSR039133-2"/>
    </source>
</evidence>
<feature type="binding site" evidence="10">
    <location>
        <begin position="28"/>
        <end position="33"/>
    </location>
    <ligand>
        <name>ATP</name>
        <dbReference type="ChEBI" id="CHEBI:30616"/>
    </ligand>
</feature>